<name>A0ABU4CNQ0_RHOJO</name>
<keyword evidence="3" id="KW-0408">Iron</keyword>
<gene>
    <name evidence="6" type="ORF">R3Q59_31865</name>
</gene>
<proteinExistence type="predicted"/>
<dbReference type="RefSeq" id="WP_317570745.1">
    <property type="nucleotide sequence ID" value="NZ_JAWLKA010000023.1"/>
</dbReference>
<keyword evidence="1" id="KW-0001">2Fe-2S</keyword>
<feature type="domain" description="Rieske" evidence="5">
    <location>
        <begin position="6"/>
        <end position="99"/>
    </location>
</feature>
<evidence type="ECO:0000256" key="4">
    <source>
        <dbReference type="ARBA" id="ARBA00023014"/>
    </source>
</evidence>
<dbReference type="PANTHER" id="PTHR21496">
    <property type="entry name" value="FERREDOXIN-RELATED"/>
    <property type="match status" value="1"/>
</dbReference>
<dbReference type="Pfam" id="PF00355">
    <property type="entry name" value="Rieske"/>
    <property type="match status" value="1"/>
</dbReference>
<keyword evidence="4" id="KW-0411">Iron-sulfur</keyword>
<dbReference type="PROSITE" id="PS51296">
    <property type="entry name" value="RIESKE"/>
    <property type="match status" value="1"/>
</dbReference>
<sequence>METNWTRLVTVRELGRRRKLRVEVGDTAVALFQADDRIYAFRDLCIHQDRSLAKGTLLHGRVICPGHQWAFDLDTGYEEDQDLCQPTYAVKVEDDVVYVDLTRSPDYAGRSRLRERVTP</sequence>
<organism evidence="6 7">
    <name type="scientific">Rhodococcus jostii</name>
    <dbReference type="NCBI Taxonomy" id="132919"/>
    <lineage>
        <taxon>Bacteria</taxon>
        <taxon>Bacillati</taxon>
        <taxon>Actinomycetota</taxon>
        <taxon>Actinomycetes</taxon>
        <taxon>Mycobacteriales</taxon>
        <taxon>Nocardiaceae</taxon>
        <taxon>Rhodococcus</taxon>
    </lineage>
</organism>
<dbReference type="EMBL" id="JAWLKA010000023">
    <property type="protein sequence ID" value="MDV6285078.1"/>
    <property type="molecule type" value="Genomic_DNA"/>
</dbReference>
<dbReference type="InterPro" id="IPR036922">
    <property type="entry name" value="Rieske_2Fe-2S_sf"/>
</dbReference>
<evidence type="ECO:0000313" key="6">
    <source>
        <dbReference type="EMBL" id="MDV6285078.1"/>
    </source>
</evidence>
<dbReference type="SUPFAM" id="SSF50022">
    <property type="entry name" value="ISP domain"/>
    <property type="match status" value="1"/>
</dbReference>
<evidence type="ECO:0000259" key="5">
    <source>
        <dbReference type="PROSITE" id="PS51296"/>
    </source>
</evidence>
<dbReference type="Gene3D" id="2.102.10.10">
    <property type="entry name" value="Rieske [2Fe-2S] iron-sulphur domain"/>
    <property type="match status" value="1"/>
</dbReference>
<comment type="caution">
    <text evidence="6">The sequence shown here is derived from an EMBL/GenBank/DDBJ whole genome shotgun (WGS) entry which is preliminary data.</text>
</comment>
<evidence type="ECO:0000256" key="3">
    <source>
        <dbReference type="ARBA" id="ARBA00023004"/>
    </source>
</evidence>
<keyword evidence="2" id="KW-0479">Metal-binding</keyword>
<evidence type="ECO:0000313" key="7">
    <source>
        <dbReference type="Proteomes" id="UP001185737"/>
    </source>
</evidence>
<keyword evidence="7" id="KW-1185">Reference proteome</keyword>
<dbReference type="PANTHER" id="PTHR21496:SF23">
    <property type="entry name" value="3-PHENYLPROPIONATE_CINNAMIC ACID DIOXYGENASE FERREDOXIN SUBUNIT"/>
    <property type="match status" value="1"/>
</dbReference>
<reference evidence="6 7" key="1">
    <citation type="submission" date="2023-10" db="EMBL/GenBank/DDBJ databases">
        <title>Development of a sustainable strategy for remediation of hydrocarbon-contaminated territories based on the waste exchange concept.</title>
        <authorList>
            <person name="Krivoruchko A."/>
        </authorList>
    </citation>
    <scope>NUCLEOTIDE SEQUENCE [LARGE SCALE GENOMIC DNA]</scope>
    <source>
        <strain evidence="6 7">IEGM 60</strain>
    </source>
</reference>
<dbReference type="InterPro" id="IPR017941">
    <property type="entry name" value="Rieske_2Fe-2S"/>
</dbReference>
<protein>
    <submittedName>
        <fullName evidence="6">Rieske 2Fe-2S domain-containing protein</fullName>
    </submittedName>
</protein>
<accession>A0ABU4CNQ0</accession>
<evidence type="ECO:0000256" key="1">
    <source>
        <dbReference type="ARBA" id="ARBA00022714"/>
    </source>
</evidence>
<evidence type="ECO:0000256" key="2">
    <source>
        <dbReference type="ARBA" id="ARBA00022723"/>
    </source>
</evidence>
<dbReference type="Proteomes" id="UP001185737">
    <property type="component" value="Unassembled WGS sequence"/>
</dbReference>